<dbReference type="PANTHER" id="PTHR43000">
    <property type="entry name" value="DTDP-D-GLUCOSE 4,6-DEHYDRATASE-RELATED"/>
    <property type="match status" value="1"/>
</dbReference>
<dbReference type="RefSeq" id="WP_100743861.1">
    <property type="nucleotide sequence ID" value="NZ_NPDW01000002.1"/>
</dbReference>
<sequence>MKKKQTLVTGASGFVGSYLIPALESLGEYQIHCFQGDIRDREVVAKNLEVVQPDILIHLAAQAFVPIAIENPWETEEINVGGTLNLIEFLHRMQRPCKMLYVSSADVYGKQNLSLLPLKESLLPNPVNPYAGSKLAAESYCRQYAAYSPFVSIVIARPFNHIGIGQRKEFVIPNFCSQIIEAKHLGKPTIAVGDLAPTRDFSHVEDIINGYLTLIEKGESGEIYNICSGEERSIQYMVEELVKISGHDIKFEVDAGRVRASETSKVYGDNSKLKALGWKNKHSLSETLRQIYNHLESEFLKSKQTD</sequence>
<dbReference type="InterPro" id="IPR016040">
    <property type="entry name" value="NAD(P)-bd_dom"/>
</dbReference>
<keyword evidence="3" id="KW-1185">Reference proteome</keyword>
<proteinExistence type="predicted"/>
<evidence type="ECO:0000259" key="1">
    <source>
        <dbReference type="Pfam" id="PF16363"/>
    </source>
</evidence>
<evidence type="ECO:0000313" key="2">
    <source>
        <dbReference type="EMBL" id="PJZ84450.1"/>
    </source>
</evidence>
<organism evidence="2 3">
    <name type="scientific">Leptospira harrisiae</name>
    <dbReference type="NCBI Taxonomy" id="2023189"/>
    <lineage>
        <taxon>Bacteria</taxon>
        <taxon>Pseudomonadati</taxon>
        <taxon>Spirochaetota</taxon>
        <taxon>Spirochaetia</taxon>
        <taxon>Leptospirales</taxon>
        <taxon>Leptospiraceae</taxon>
        <taxon>Leptospira</taxon>
    </lineage>
</organism>
<dbReference type="InterPro" id="IPR036291">
    <property type="entry name" value="NAD(P)-bd_dom_sf"/>
</dbReference>
<reference evidence="2 3" key="1">
    <citation type="submission" date="2017-07" db="EMBL/GenBank/DDBJ databases">
        <title>Leptospira spp. isolated from tropical soils.</title>
        <authorList>
            <person name="Thibeaux R."/>
            <person name="Iraola G."/>
            <person name="Ferres I."/>
            <person name="Bierque E."/>
            <person name="Girault D."/>
            <person name="Soupe-Gilbert M.-E."/>
            <person name="Picardeau M."/>
            <person name="Goarant C."/>
        </authorList>
    </citation>
    <scope>NUCLEOTIDE SEQUENCE [LARGE SCALE GENOMIC DNA]</scope>
    <source>
        <strain evidence="2 3">FH2-B-A1</strain>
    </source>
</reference>
<gene>
    <name evidence="2" type="ORF">CH364_10520</name>
</gene>
<dbReference type="SUPFAM" id="SSF51735">
    <property type="entry name" value="NAD(P)-binding Rossmann-fold domains"/>
    <property type="match status" value="1"/>
</dbReference>
<protein>
    <submittedName>
        <fullName evidence="2">dTDP-glucose 4,6-dehydratase</fullName>
    </submittedName>
</protein>
<dbReference type="Gene3D" id="3.90.25.10">
    <property type="entry name" value="UDP-galactose 4-epimerase, domain 1"/>
    <property type="match status" value="1"/>
</dbReference>
<dbReference type="Gene3D" id="3.40.50.720">
    <property type="entry name" value="NAD(P)-binding Rossmann-like Domain"/>
    <property type="match status" value="1"/>
</dbReference>
<dbReference type="Proteomes" id="UP000232145">
    <property type="component" value="Unassembled WGS sequence"/>
</dbReference>
<evidence type="ECO:0000313" key="3">
    <source>
        <dbReference type="Proteomes" id="UP000232145"/>
    </source>
</evidence>
<dbReference type="Pfam" id="PF16363">
    <property type="entry name" value="GDP_Man_Dehyd"/>
    <property type="match status" value="1"/>
</dbReference>
<comment type="caution">
    <text evidence="2">The sequence shown here is derived from an EMBL/GenBank/DDBJ whole genome shotgun (WGS) entry which is preliminary data.</text>
</comment>
<feature type="domain" description="NAD(P)-binding" evidence="1">
    <location>
        <begin position="30"/>
        <end position="290"/>
    </location>
</feature>
<dbReference type="OrthoDB" id="9789543at2"/>
<accession>A0A2N0AJK7</accession>
<name>A0A2N0AJK7_9LEPT</name>
<dbReference type="AlphaFoldDB" id="A0A2N0AJK7"/>
<dbReference type="EMBL" id="NPDX01000002">
    <property type="protein sequence ID" value="PJZ84450.1"/>
    <property type="molecule type" value="Genomic_DNA"/>
</dbReference>